<dbReference type="EMBL" id="CAGKOT010000002">
    <property type="protein sequence ID" value="CAB5309081.1"/>
    <property type="molecule type" value="Genomic_DNA"/>
</dbReference>
<accession>A0A915YQF4</accession>
<dbReference type="OrthoDB" id="2312957at2759"/>
<protein>
    <submittedName>
        <fullName evidence="1">Uncharacterized protein</fullName>
    </submittedName>
</protein>
<dbReference type="Proteomes" id="UP000684084">
    <property type="component" value="Unassembled WGS sequence"/>
</dbReference>
<sequence>MQRLPTKIYKGNLLASTVRKTILQTEPKNKEISFDLPIMDKKLWTSMPRNAKDQDTNLRRAVYRFSSVIRPTDNILRLVYASKPQYTTSDQFQAWLQLEQTILNTRALALDAFSFINDLR</sequence>
<organism evidence="1 2">
    <name type="scientific">Rhizophagus irregularis</name>
    <dbReference type="NCBI Taxonomy" id="588596"/>
    <lineage>
        <taxon>Eukaryota</taxon>
        <taxon>Fungi</taxon>
        <taxon>Fungi incertae sedis</taxon>
        <taxon>Mucoromycota</taxon>
        <taxon>Glomeromycotina</taxon>
        <taxon>Glomeromycetes</taxon>
        <taxon>Glomerales</taxon>
        <taxon>Glomeraceae</taxon>
        <taxon>Rhizophagus</taxon>
    </lineage>
</organism>
<reference evidence="1" key="1">
    <citation type="submission" date="2020-05" db="EMBL/GenBank/DDBJ databases">
        <authorList>
            <person name="Rincon C."/>
            <person name="Sanders R I."/>
            <person name="Robbins C."/>
            <person name="Chaturvedi A."/>
        </authorList>
    </citation>
    <scope>NUCLEOTIDE SEQUENCE</scope>
    <source>
        <strain evidence="1">CHB12</strain>
    </source>
</reference>
<dbReference type="VEuPathDB" id="FungiDB:RhiirFUN_014077"/>
<proteinExistence type="predicted"/>
<dbReference type="AlphaFoldDB" id="A0A915YQF4"/>
<gene>
    <name evidence="1" type="ORF">CHRIB12_LOCUS1388</name>
</gene>
<evidence type="ECO:0000313" key="2">
    <source>
        <dbReference type="Proteomes" id="UP000684084"/>
    </source>
</evidence>
<evidence type="ECO:0000313" key="1">
    <source>
        <dbReference type="EMBL" id="CAB5309081.1"/>
    </source>
</evidence>
<name>A0A915YQF4_9GLOM</name>
<comment type="caution">
    <text evidence="1">The sequence shown here is derived from an EMBL/GenBank/DDBJ whole genome shotgun (WGS) entry which is preliminary data.</text>
</comment>